<evidence type="ECO:0000256" key="5">
    <source>
        <dbReference type="ARBA" id="ARBA00023004"/>
    </source>
</evidence>
<evidence type="ECO:0000256" key="6">
    <source>
        <dbReference type="PIRSR" id="PIRSR602403-1"/>
    </source>
</evidence>
<dbReference type="PRINTS" id="PR00465">
    <property type="entry name" value="EP450IV"/>
</dbReference>
<dbReference type="GO" id="GO:0005506">
    <property type="term" value="F:iron ion binding"/>
    <property type="evidence" value="ECO:0007669"/>
    <property type="project" value="InterPro"/>
</dbReference>
<keyword evidence="3 6" id="KW-0479">Metal-binding</keyword>
<evidence type="ECO:0000256" key="3">
    <source>
        <dbReference type="ARBA" id="ARBA00022723"/>
    </source>
</evidence>
<protein>
    <recommendedName>
        <fullName evidence="10">Cytochrome P450</fullName>
    </recommendedName>
</protein>
<dbReference type="InterPro" id="IPR036396">
    <property type="entry name" value="Cyt_P450_sf"/>
</dbReference>
<sequence length="542" mass="61228">MTSIVQDLWQAPRDWTACLNCSHIGLISVGILLSVAITRRYLTPLRTYPGPPLASITRLWKIIDVATARTNVNSIELHRKYGPFVRIAPNEISVSSPQAAAEILAPGKGFTKTDFYSVFPPQEPKDIFTETNEHVHAKKKRVAAVPYSLSKIVANSDAFTSTMKVLISKFHDLSQSQGVIDLGEWLHYFAFDSLGEAVFSTNFGFLEAGRDIDDTLNTIKRAARYGSIVGQVPFLDRFLFSNWIMRALPFKRKDLLVASRALAEVQQRKPFNQDKGNGRKDVLDHLVAGHLNSAASFTEDDVSAIAIGAIFAGSDSTASTMQSFFHLVLQHRRVYDRIVDELQYHQISGNLTSDLITYAEAQQLRYFQAALTETMRLRPAVGVNISREAPRDGVTIQGRQFSEHTRFAVNAWAVHRDYEVFGEDAGPFRPERWLEGDHERIRLMRKHLYQVCYSTITEHFPSNLAYLFLQFGAGSHVCLGRNLALLEMNRLLPQLLREFEMELVDPTRELKAEAVFFVIQSGLEVRINQRANQSIPRKTIGR</sequence>
<comment type="cofactor">
    <cofactor evidence="1 6">
        <name>heme</name>
        <dbReference type="ChEBI" id="CHEBI:30413"/>
    </cofactor>
</comment>
<keyword evidence="5 6" id="KW-0408">Iron</keyword>
<dbReference type="EMBL" id="JAVRRD010000026">
    <property type="protein sequence ID" value="KAK5047347.1"/>
    <property type="molecule type" value="Genomic_DNA"/>
</dbReference>
<dbReference type="GeneID" id="89975039"/>
<dbReference type="AlphaFoldDB" id="A0AAV9N0G6"/>
<dbReference type="PANTHER" id="PTHR24305">
    <property type="entry name" value="CYTOCHROME P450"/>
    <property type="match status" value="1"/>
</dbReference>
<evidence type="ECO:0000256" key="7">
    <source>
        <dbReference type="RuleBase" id="RU000461"/>
    </source>
</evidence>
<feature type="binding site" description="axial binding residue" evidence="6">
    <location>
        <position position="478"/>
    </location>
    <ligand>
        <name>heme</name>
        <dbReference type="ChEBI" id="CHEBI:30413"/>
    </ligand>
    <ligandPart>
        <name>Fe</name>
        <dbReference type="ChEBI" id="CHEBI:18248"/>
    </ligandPart>
</feature>
<dbReference type="SUPFAM" id="SSF48264">
    <property type="entry name" value="Cytochrome P450"/>
    <property type="match status" value="1"/>
</dbReference>
<reference evidence="8 9" key="1">
    <citation type="submission" date="2023-08" db="EMBL/GenBank/DDBJ databases">
        <title>Black Yeasts Isolated from many extreme environments.</title>
        <authorList>
            <person name="Coleine C."/>
            <person name="Stajich J.E."/>
            <person name="Selbmann L."/>
        </authorList>
    </citation>
    <scope>NUCLEOTIDE SEQUENCE [LARGE SCALE GENOMIC DNA]</scope>
    <source>
        <strain evidence="8 9">CCFEE 5792</strain>
    </source>
</reference>
<evidence type="ECO:0000256" key="4">
    <source>
        <dbReference type="ARBA" id="ARBA00023002"/>
    </source>
</evidence>
<keyword evidence="6 7" id="KW-0349">Heme</keyword>
<dbReference type="PRINTS" id="PR00385">
    <property type="entry name" value="P450"/>
</dbReference>
<evidence type="ECO:0000313" key="8">
    <source>
        <dbReference type="EMBL" id="KAK5047347.1"/>
    </source>
</evidence>
<keyword evidence="7" id="KW-0503">Monooxygenase</keyword>
<dbReference type="InterPro" id="IPR050121">
    <property type="entry name" value="Cytochrome_P450_monoxygenase"/>
</dbReference>
<evidence type="ECO:0000256" key="1">
    <source>
        <dbReference type="ARBA" id="ARBA00001971"/>
    </source>
</evidence>
<comment type="similarity">
    <text evidence="2 7">Belongs to the cytochrome P450 family.</text>
</comment>
<name>A0AAV9N0G6_9EURO</name>
<dbReference type="RefSeq" id="XP_064702909.1">
    <property type="nucleotide sequence ID" value="XM_064850427.1"/>
</dbReference>
<gene>
    <name evidence="8" type="ORF">LTR84_006870</name>
</gene>
<dbReference type="Proteomes" id="UP001358417">
    <property type="component" value="Unassembled WGS sequence"/>
</dbReference>
<accession>A0AAV9N0G6</accession>
<evidence type="ECO:0000256" key="2">
    <source>
        <dbReference type="ARBA" id="ARBA00010617"/>
    </source>
</evidence>
<dbReference type="PROSITE" id="PS00086">
    <property type="entry name" value="CYTOCHROME_P450"/>
    <property type="match status" value="1"/>
</dbReference>
<dbReference type="CDD" id="cd11060">
    <property type="entry name" value="CYP57A1-like"/>
    <property type="match status" value="1"/>
</dbReference>
<evidence type="ECO:0008006" key="10">
    <source>
        <dbReference type="Google" id="ProtNLM"/>
    </source>
</evidence>
<dbReference type="Gene3D" id="1.10.630.10">
    <property type="entry name" value="Cytochrome P450"/>
    <property type="match status" value="1"/>
</dbReference>
<dbReference type="InterPro" id="IPR002403">
    <property type="entry name" value="Cyt_P450_E_grp-IV"/>
</dbReference>
<comment type="caution">
    <text evidence="8">The sequence shown here is derived from an EMBL/GenBank/DDBJ whole genome shotgun (WGS) entry which is preliminary data.</text>
</comment>
<keyword evidence="9" id="KW-1185">Reference proteome</keyword>
<keyword evidence="4 7" id="KW-0560">Oxidoreductase</keyword>
<dbReference type="Pfam" id="PF00067">
    <property type="entry name" value="p450"/>
    <property type="match status" value="1"/>
</dbReference>
<dbReference type="GO" id="GO:0016705">
    <property type="term" value="F:oxidoreductase activity, acting on paired donors, with incorporation or reduction of molecular oxygen"/>
    <property type="evidence" value="ECO:0007669"/>
    <property type="project" value="InterPro"/>
</dbReference>
<dbReference type="InterPro" id="IPR017972">
    <property type="entry name" value="Cyt_P450_CS"/>
</dbReference>
<dbReference type="GO" id="GO:0004497">
    <property type="term" value="F:monooxygenase activity"/>
    <property type="evidence" value="ECO:0007669"/>
    <property type="project" value="UniProtKB-KW"/>
</dbReference>
<proteinExistence type="inferred from homology"/>
<organism evidence="8 9">
    <name type="scientific">Exophiala bonariae</name>
    <dbReference type="NCBI Taxonomy" id="1690606"/>
    <lineage>
        <taxon>Eukaryota</taxon>
        <taxon>Fungi</taxon>
        <taxon>Dikarya</taxon>
        <taxon>Ascomycota</taxon>
        <taxon>Pezizomycotina</taxon>
        <taxon>Eurotiomycetes</taxon>
        <taxon>Chaetothyriomycetidae</taxon>
        <taxon>Chaetothyriales</taxon>
        <taxon>Herpotrichiellaceae</taxon>
        <taxon>Exophiala</taxon>
    </lineage>
</organism>
<dbReference type="InterPro" id="IPR001128">
    <property type="entry name" value="Cyt_P450"/>
</dbReference>
<dbReference type="GO" id="GO:0020037">
    <property type="term" value="F:heme binding"/>
    <property type="evidence" value="ECO:0007669"/>
    <property type="project" value="InterPro"/>
</dbReference>
<dbReference type="PANTHER" id="PTHR24305:SF232">
    <property type="entry name" value="P450, PUTATIVE (EUROFUNG)-RELATED"/>
    <property type="match status" value="1"/>
</dbReference>
<evidence type="ECO:0000313" key="9">
    <source>
        <dbReference type="Proteomes" id="UP001358417"/>
    </source>
</evidence>